<keyword evidence="4" id="KW-1185">Reference proteome</keyword>
<sequence length="115" mass="13627">MMKCLILLYRLIQQFASSGVFNLSQFSSPIKVSGSRGITYNSSMLQRYHLYQFQDQSVSPFRGFQFKRFQFKRVVFNSRSFRFKSFRIKRFLIIKGVHSQQLAQVVQIFSLHNVV</sequence>
<dbReference type="EMBL" id="CATOUU010000205">
    <property type="protein sequence ID" value="CAI9920923.1"/>
    <property type="molecule type" value="Genomic_DNA"/>
</dbReference>
<evidence type="ECO:0000256" key="1">
    <source>
        <dbReference type="SAM" id="SignalP"/>
    </source>
</evidence>
<dbReference type="Proteomes" id="UP001642409">
    <property type="component" value="Unassembled WGS sequence"/>
</dbReference>
<name>A0AA86TSP1_9EUKA</name>
<keyword evidence="1" id="KW-0732">Signal</keyword>
<evidence type="ECO:0000313" key="4">
    <source>
        <dbReference type="Proteomes" id="UP001642409"/>
    </source>
</evidence>
<evidence type="ECO:0000313" key="2">
    <source>
        <dbReference type="EMBL" id="CAI9920923.1"/>
    </source>
</evidence>
<feature type="chain" id="PRO_5041687294" evidence="1">
    <location>
        <begin position="19"/>
        <end position="115"/>
    </location>
</feature>
<proteinExistence type="predicted"/>
<protein>
    <submittedName>
        <fullName evidence="3">Hypothetical_protein</fullName>
    </submittedName>
</protein>
<reference evidence="3 4" key="2">
    <citation type="submission" date="2024-07" db="EMBL/GenBank/DDBJ databases">
        <authorList>
            <person name="Akdeniz Z."/>
        </authorList>
    </citation>
    <scope>NUCLEOTIDE SEQUENCE [LARGE SCALE GENOMIC DNA]</scope>
</reference>
<gene>
    <name evidence="3" type="ORF">HINF_LOCUS58984</name>
    <name evidence="2" type="ORF">HINF_LOCUS8568</name>
</gene>
<dbReference type="AlphaFoldDB" id="A0AA86TSP1"/>
<organism evidence="2">
    <name type="scientific">Hexamita inflata</name>
    <dbReference type="NCBI Taxonomy" id="28002"/>
    <lineage>
        <taxon>Eukaryota</taxon>
        <taxon>Metamonada</taxon>
        <taxon>Diplomonadida</taxon>
        <taxon>Hexamitidae</taxon>
        <taxon>Hexamitinae</taxon>
        <taxon>Hexamita</taxon>
    </lineage>
</organism>
<feature type="signal peptide" evidence="1">
    <location>
        <begin position="1"/>
        <end position="18"/>
    </location>
</feature>
<dbReference type="EMBL" id="CAXDID020000335">
    <property type="protein sequence ID" value="CAL6078605.1"/>
    <property type="molecule type" value="Genomic_DNA"/>
</dbReference>
<comment type="caution">
    <text evidence="2">The sequence shown here is derived from an EMBL/GenBank/DDBJ whole genome shotgun (WGS) entry which is preliminary data.</text>
</comment>
<accession>A0AA86TSP1</accession>
<evidence type="ECO:0000313" key="3">
    <source>
        <dbReference type="EMBL" id="CAL6078605.1"/>
    </source>
</evidence>
<reference evidence="2" key="1">
    <citation type="submission" date="2023-06" db="EMBL/GenBank/DDBJ databases">
        <authorList>
            <person name="Kurt Z."/>
        </authorList>
    </citation>
    <scope>NUCLEOTIDE SEQUENCE</scope>
</reference>